<protein>
    <submittedName>
        <fullName evidence="2">Uncharacterized protein</fullName>
    </submittedName>
</protein>
<feature type="compositionally biased region" description="Low complexity" evidence="1">
    <location>
        <begin position="184"/>
        <end position="208"/>
    </location>
</feature>
<accession>A0A843U0W5</accession>
<comment type="caution">
    <text evidence="2">The sequence shown here is derived from an EMBL/GenBank/DDBJ whole genome shotgun (WGS) entry which is preliminary data.</text>
</comment>
<dbReference type="Proteomes" id="UP000652761">
    <property type="component" value="Unassembled WGS sequence"/>
</dbReference>
<dbReference type="EMBL" id="NMUH01000274">
    <property type="protein sequence ID" value="MQL75986.1"/>
    <property type="molecule type" value="Genomic_DNA"/>
</dbReference>
<keyword evidence="3" id="KW-1185">Reference proteome</keyword>
<evidence type="ECO:0000313" key="3">
    <source>
        <dbReference type="Proteomes" id="UP000652761"/>
    </source>
</evidence>
<proteinExistence type="predicted"/>
<feature type="compositionally biased region" description="Low complexity" evidence="1">
    <location>
        <begin position="148"/>
        <end position="167"/>
    </location>
</feature>
<sequence length="256" mass="26687">MRTVLSAAAVPSPTVQKGSSRRCAKGSYSAAPTLSRTNPLPCNWIGLIYIYELANSIKLVKILVKGSSSRVFKRAEFEQHTTRLDSARLHPYLSPTKAASATEEGLCGSHLGGRTLARSIIRAGLVWRQGSQGGGGEQHEQQQRQRPRAGVEPAAAAQQAIGRQRRGSQAAATAAARVATSGEGPAAAAGASPSRLFSPPLLPPAAGKPGRRRRLGKEQGVPAVVTPSRGDAGSNKGGQRRLPQVVGDGVPVTIIS</sequence>
<evidence type="ECO:0000256" key="1">
    <source>
        <dbReference type="SAM" id="MobiDB-lite"/>
    </source>
</evidence>
<feature type="region of interest" description="Disordered" evidence="1">
    <location>
        <begin position="184"/>
        <end position="256"/>
    </location>
</feature>
<feature type="region of interest" description="Disordered" evidence="1">
    <location>
        <begin position="129"/>
        <end position="167"/>
    </location>
</feature>
<organism evidence="2 3">
    <name type="scientific">Colocasia esculenta</name>
    <name type="common">Wild taro</name>
    <name type="synonym">Arum esculentum</name>
    <dbReference type="NCBI Taxonomy" id="4460"/>
    <lineage>
        <taxon>Eukaryota</taxon>
        <taxon>Viridiplantae</taxon>
        <taxon>Streptophyta</taxon>
        <taxon>Embryophyta</taxon>
        <taxon>Tracheophyta</taxon>
        <taxon>Spermatophyta</taxon>
        <taxon>Magnoliopsida</taxon>
        <taxon>Liliopsida</taxon>
        <taxon>Araceae</taxon>
        <taxon>Aroideae</taxon>
        <taxon>Colocasieae</taxon>
        <taxon>Colocasia</taxon>
    </lineage>
</organism>
<name>A0A843U0W5_COLES</name>
<reference evidence="2" key="1">
    <citation type="submission" date="2017-07" db="EMBL/GenBank/DDBJ databases">
        <title>Taro Niue Genome Assembly and Annotation.</title>
        <authorList>
            <person name="Atibalentja N."/>
            <person name="Keating K."/>
            <person name="Fields C.J."/>
        </authorList>
    </citation>
    <scope>NUCLEOTIDE SEQUENCE</scope>
    <source>
        <strain evidence="2">Niue_2</strain>
        <tissue evidence="2">Leaf</tissue>
    </source>
</reference>
<evidence type="ECO:0000313" key="2">
    <source>
        <dbReference type="EMBL" id="MQL75986.1"/>
    </source>
</evidence>
<dbReference type="AlphaFoldDB" id="A0A843U0W5"/>
<gene>
    <name evidence="2" type="ORF">Taro_008358</name>
</gene>